<gene>
    <name evidence="1" type="ORF">KSP40_PGU013236</name>
</gene>
<sequence>MGDDDDDWQEEARRETMRSIRSAARAWSRHLDCALVPAASETYSCGASSCVLFQRLNPRRTPPRTLAPPLLFHVARLQCLRSAPVFFWTPDHVGDVLVRRFRGFLVSIYSALFPKFVLSLLKCSGLKEYFAATPSLALDSPSAVEHSTVFSVASTSSLELEDSEINDEFHDAIAFDGSLADEDSDSDDEELPVAGKVKLKNISWAIASLALKKGSGYLYNIKLLIILCKLTIYRGCFSYYGMKEKP</sequence>
<organism evidence="1 2">
    <name type="scientific">Platanthera guangdongensis</name>
    <dbReference type="NCBI Taxonomy" id="2320717"/>
    <lineage>
        <taxon>Eukaryota</taxon>
        <taxon>Viridiplantae</taxon>
        <taxon>Streptophyta</taxon>
        <taxon>Embryophyta</taxon>
        <taxon>Tracheophyta</taxon>
        <taxon>Spermatophyta</taxon>
        <taxon>Magnoliopsida</taxon>
        <taxon>Liliopsida</taxon>
        <taxon>Asparagales</taxon>
        <taxon>Orchidaceae</taxon>
        <taxon>Orchidoideae</taxon>
        <taxon>Orchideae</taxon>
        <taxon>Orchidinae</taxon>
        <taxon>Platanthera</taxon>
    </lineage>
</organism>
<protein>
    <submittedName>
        <fullName evidence="1">Uncharacterized protein</fullName>
    </submittedName>
</protein>
<dbReference type="Proteomes" id="UP001412067">
    <property type="component" value="Unassembled WGS sequence"/>
</dbReference>
<dbReference type="EMBL" id="JBBWWR010000004">
    <property type="protein sequence ID" value="KAK8967998.1"/>
    <property type="molecule type" value="Genomic_DNA"/>
</dbReference>
<proteinExistence type="predicted"/>
<comment type="caution">
    <text evidence="1">The sequence shown here is derived from an EMBL/GenBank/DDBJ whole genome shotgun (WGS) entry which is preliminary data.</text>
</comment>
<accession>A0ABR2MVM0</accession>
<name>A0ABR2MVM0_9ASPA</name>
<evidence type="ECO:0000313" key="2">
    <source>
        <dbReference type="Proteomes" id="UP001412067"/>
    </source>
</evidence>
<reference evidence="1 2" key="1">
    <citation type="journal article" date="2022" name="Nat. Plants">
        <title>Genomes of leafy and leafless Platanthera orchids illuminate the evolution of mycoheterotrophy.</title>
        <authorList>
            <person name="Li M.H."/>
            <person name="Liu K.W."/>
            <person name="Li Z."/>
            <person name="Lu H.C."/>
            <person name="Ye Q.L."/>
            <person name="Zhang D."/>
            <person name="Wang J.Y."/>
            <person name="Li Y.F."/>
            <person name="Zhong Z.M."/>
            <person name="Liu X."/>
            <person name="Yu X."/>
            <person name="Liu D.K."/>
            <person name="Tu X.D."/>
            <person name="Liu B."/>
            <person name="Hao Y."/>
            <person name="Liao X.Y."/>
            <person name="Jiang Y.T."/>
            <person name="Sun W.H."/>
            <person name="Chen J."/>
            <person name="Chen Y.Q."/>
            <person name="Ai Y."/>
            <person name="Zhai J.W."/>
            <person name="Wu S.S."/>
            <person name="Zhou Z."/>
            <person name="Hsiao Y.Y."/>
            <person name="Wu W.L."/>
            <person name="Chen Y.Y."/>
            <person name="Lin Y.F."/>
            <person name="Hsu J.L."/>
            <person name="Li C.Y."/>
            <person name="Wang Z.W."/>
            <person name="Zhao X."/>
            <person name="Zhong W.Y."/>
            <person name="Ma X.K."/>
            <person name="Ma L."/>
            <person name="Huang J."/>
            <person name="Chen G.Z."/>
            <person name="Huang M.Z."/>
            <person name="Huang L."/>
            <person name="Peng D.H."/>
            <person name="Luo Y.B."/>
            <person name="Zou S.Q."/>
            <person name="Chen S.P."/>
            <person name="Lan S."/>
            <person name="Tsai W.C."/>
            <person name="Van de Peer Y."/>
            <person name="Liu Z.J."/>
        </authorList>
    </citation>
    <scope>NUCLEOTIDE SEQUENCE [LARGE SCALE GENOMIC DNA]</scope>
    <source>
        <strain evidence="1">Lor288</strain>
    </source>
</reference>
<evidence type="ECO:0000313" key="1">
    <source>
        <dbReference type="EMBL" id="KAK8967998.1"/>
    </source>
</evidence>
<keyword evidence="2" id="KW-1185">Reference proteome</keyword>